<dbReference type="Gene3D" id="1.20.58.1690">
    <property type="match status" value="1"/>
</dbReference>
<keyword evidence="2" id="KW-1133">Transmembrane helix</keyword>
<dbReference type="InterPro" id="IPR025582">
    <property type="entry name" value="YARHG_dom"/>
</dbReference>
<dbReference type="SMART" id="SM01324">
    <property type="entry name" value="YARHG"/>
    <property type="match status" value="1"/>
</dbReference>
<evidence type="ECO:0000313" key="4">
    <source>
        <dbReference type="EMBL" id="CUN87061.1"/>
    </source>
</evidence>
<evidence type="ECO:0000313" key="5">
    <source>
        <dbReference type="Proteomes" id="UP000095439"/>
    </source>
</evidence>
<feature type="domain" description="YARHG" evidence="3">
    <location>
        <begin position="116"/>
        <end position="205"/>
    </location>
</feature>
<keyword evidence="2" id="KW-0812">Transmembrane</keyword>
<sequence>MRCRKCGQELAEDSVFCSNCGTPVSRKNKGYIVVAAIVSLVIIAGIAMLYATIHVNNTKEQVTSEEKSKMFKKKSNNKKQTKKKEDTKTVPKDNSTSNSYQNDDSIKNRTEDPTGGEYIIADSATRLLTTSDIQGLTARELNYAKNEIYARHGRKFDSQELRNYFESKSWYVEKYDGSVFDTNYSDQLLSNIEKKNAEFLKDAENRAQNGGYQLDQ</sequence>
<feature type="compositionally biased region" description="Basic residues" evidence="1">
    <location>
        <begin position="70"/>
        <end position="82"/>
    </location>
</feature>
<keyword evidence="2" id="KW-0472">Membrane</keyword>
<feature type="compositionally biased region" description="Polar residues" evidence="1">
    <location>
        <begin position="92"/>
        <end position="103"/>
    </location>
</feature>
<dbReference type="EMBL" id="CYYY01000006">
    <property type="protein sequence ID" value="CUN87061.1"/>
    <property type="molecule type" value="Genomic_DNA"/>
</dbReference>
<protein>
    <recommendedName>
        <fullName evidence="3">YARHG domain-containing protein</fullName>
    </recommendedName>
</protein>
<feature type="transmembrane region" description="Helical" evidence="2">
    <location>
        <begin position="31"/>
        <end position="53"/>
    </location>
</feature>
<organism evidence="4 5">
    <name type="scientific">Dorea longicatena</name>
    <dbReference type="NCBI Taxonomy" id="88431"/>
    <lineage>
        <taxon>Bacteria</taxon>
        <taxon>Bacillati</taxon>
        <taxon>Bacillota</taxon>
        <taxon>Clostridia</taxon>
        <taxon>Lachnospirales</taxon>
        <taxon>Lachnospiraceae</taxon>
        <taxon>Dorea</taxon>
    </lineage>
</organism>
<dbReference type="InterPro" id="IPR026870">
    <property type="entry name" value="Zinc_ribbon_dom"/>
</dbReference>
<proteinExistence type="predicted"/>
<accession>A0A174AEF5</accession>
<dbReference type="InterPro" id="IPR038434">
    <property type="entry name" value="YARHG_sf"/>
</dbReference>
<dbReference type="Pfam" id="PF13308">
    <property type="entry name" value="YARHG"/>
    <property type="match status" value="1"/>
</dbReference>
<name>A0A174AEF5_9FIRM</name>
<evidence type="ECO:0000259" key="3">
    <source>
        <dbReference type="SMART" id="SM01324"/>
    </source>
</evidence>
<evidence type="ECO:0000256" key="2">
    <source>
        <dbReference type="SAM" id="Phobius"/>
    </source>
</evidence>
<gene>
    <name evidence="4" type="ORF">ERS852423_01664</name>
</gene>
<dbReference type="Pfam" id="PF13240">
    <property type="entry name" value="Zn_Ribbon_1"/>
    <property type="match status" value="1"/>
</dbReference>
<evidence type="ECO:0000256" key="1">
    <source>
        <dbReference type="SAM" id="MobiDB-lite"/>
    </source>
</evidence>
<dbReference type="RefSeq" id="WP_055181608.1">
    <property type="nucleotide sequence ID" value="NZ_CABIWY010000006.1"/>
</dbReference>
<dbReference type="Proteomes" id="UP000095439">
    <property type="component" value="Unassembled WGS sequence"/>
</dbReference>
<feature type="region of interest" description="Disordered" evidence="1">
    <location>
        <begin position="61"/>
        <end position="115"/>
    </location>
</feature>
<reference evidence="4 5" key="1">
    <citation type="submission" date="2015-09" db="EMBL/GenBank/DDBJ databases">
        <authorList>
            <consortium name="Pathogen Informatics"/>
        </authorList>
    </citation>
    <scope>NUCLEOTIDE SEQUENCE [LARGE SCALE GENOMIC DNA]</scope>
    <source>
        <strain evidence="4 5">2789STDY5608866</strain>
    </source>
</reference>
<dbReference type="AlphaFoldDB" id="A0A174AEF5"/>